<dbReference type="OrthoDB" id="1739340at2759"/>
<keyword evidence="3" id="KW-1185">Reference proteome</keyword>
<comment type="caution">
    <text evidence="2">The sequence shown here is derived from an EMBL/GenBank/DDBJ whole genome shotgun (WGS) entry which is preliminary data.</text>
</comment>
<dbReference type="Proteomes" id="UP000631114">
    <property type="component" value="Unassembled WGS sequence"/>
</dbReference>
<gene>
    <name evidence="2" type="ORF">IFM89_000101</name>
</gene>
<sequence length="191" mass="21305">MEHELLQQEHKKPTTTFELQKKQLGTELEMARDSLRLKEMEVLAAQRALTVRDEEMKKVVSKLDEKEMQLVKMKQETLDDPNGLNKIYALAQGKVGSKSVGLEALEVESVQLEADAATCALRSIGNMVAKLWKQAGLGTDSKAENIIFRSWFRGDESFVEAQRQVAQLSALTEQLVKEAGIFGAIAVRTVT</sequence>
<dbReference type="AlphaFoldDB" id="A0A835HZ67"/>
<dbReference type="EMBL" id="JADFTS010000004">
    <property type="protein sequence ID" value="KAF9607754.1"/>
    <property type="molecule type" value="Genomic_DNA"/>
</dbReference>
<evidence type="ECO:0000313" key="2">
    <source>
        <dbReference type="EMBL" id="KAF9607754.1"/>
    </source>
</evidence>
<protein>
    <submittedName>
        <fullName evidence="2">Uncharacterized protein</fullName>
    </submittedName>
</protein>
<proteinExistence type="predicted"/>
<evidence type="ECO:0000313" key="3">
    <source>
        <dbReference type="Proteomes" id="UP000631114"/>
    </source>
</evidence>
<feature type="region of interest" description="Disordered" evidence="1">
    <location>
        <begin position="1"/>
        <end position="20"/>
    </location>
</feature>
<accession>A0A835HZ67</accession>
<organism evidence="2 3">
    <name type="scientific">Coptis chinensis</name>
    <dbReference type="NCBI Taxonomy" id="261450"/>
    <lineage>
        <taxon>Eukaryota</taxon>
        <taxon>Viridiplantae</taxon>
        <taxon>Streptophyta</taxon>
        <taxon>Embryophyta</taxon>
        <taxon>Tracheophyta</taxon>
        <taxon>Spermatophyta</taxon>
        <taxon>Magnoliopsida</taxon>
        <taxon>Ranunculales</taxon>
        <taxon>Ranunculaceae</taxon>
        <taxon>Coptidoideae</taxon>
        <taxon>Coptis</taxon>
    </lineage>
</organism>
<evidence type="ECO:0000256" key="1">
    <source>
        <dbReference type="SAM" id="MobiDB-lite"/>
    </source>
</evidence>
<feature type="compositionally biased region" description="Basic and acidic residues" evidence="1">
    <location>
        <begin position="1"/>
        <end position="12"/>
    </location>
</feature>
<name>A0A835HZ67_9MAGN</name>
<reference evidence="2 3" key="1">
    <citation type="submission" date="2020-10" db="EMBL/GenBank/DDBJ databases">
        <title>The Coptis chinensis genome and diversification of protoberbering-type alkaloids.</title>
        <authorList>
            <person name="Wang B."/>
            <person name="Shu S."/>
            <person name="Song C."/>
            <person name="Liu Y."/>
        </authorList>
    </citation>
    <scope>NUCLEOTIDE SEQUENCE [LARGE SCALE GENOMIC DNA]</scope>
    <source>
        <strain evidence="2">HL-2020</strain>
        <tissue evidence="2">Leaf</tissue>
    </source>
</reference>